<protein>
    <submittedName>
        <fullName evidence="2">Uncharacterized protein</fullName>
    </submittedName>
</protein>
<sequence length="80" mass="8350">MRARGGARRRIPAILDESDGEPGMSAGVRQLMCVRREFTAARSVPPDAGRQGHRERGEVAAGQVGGGLSRPARDGAPSAV</sequence>
<evidence type="ECO:0000313" key="2">
    <source>
        <dbReference type="EMBL" id="GGX42770.1"/>
    </source>
</evidence>
<proteinExistence type="predicted"/>
<keyword evidence="3" id="KW-1185">Reference proteome</keyword>
<evidence type="ECO:0000313" key="3">
    <source>
        <dbReference type="Proteomes" id="UP000645555"/>
    </source>
</evidence>
<feature type="compositionally biased region" description="Basic residues" evidence="1">
    <location>
        <begin position="1"/>
        <end position="11"/>
    </location>
</feature>
<feature type="region of interest" description="Disordered" evidence="1">
    <location>
        <begin position="42"/>
        <end position="80"/>
    </location>
</feature>
<dbReference type="EMBL" id="BMWD01000002">
    <property type="protein sequence ID" value="GGX42770.1"/>
    <property type="molecule type" value="Genomic_DNA"/>
</dbReference>
<organism evidence="2 3">
    <name type="scientific">Streptomyces fructofermentans</name>
    <dbReference type="NCBI Taxonomy" id="152141"/>
    <lineage>
        <taxon>Bacteria</taxon>
        <taxon>Bacillati</taxon>
        <taxon>Actinomycetota</taxon>
        <taxon>Actinomycetes</taxon>
        <taxon>Kitasatosporales</taxon>
        <taxon>Streptomycetaceae</taxon>
        <taxon>Streptomyces</taxon>
    </lineage>
</organism>
<evidence type="ECO:0000256" key="1">
    <source>
        <dbReference type="SAM" id="MobiDB-lite"/>
    </source>
</evidence>
<dbReference type="Proteomes" id="UP000645555">
    <property type="component" value="Unassembled WGS sequence"/>
</dbReference>
<comment type="caution">
    <text evidence="2">The sequence shown here is derived from an EMBL/GenBank/DDBJ whole genome shotgun (WGS) entry which is preliminary data.</text>
</comment>
<feature type="region of interest" description="Disordered" evidence="1">
    <location>
        <begin position="1"/>
        <end position="25"/>
    </location>
</feature>
<gene>
    <name evidence="2" type="ORF">GCM10010515_06830</name>
</gene>
<reference evidence="2" key="2">
    <citation type="submission" date="2020-09" db="EMBL/GenBank/DDBJ databases">
        <authorList>
            <person name="Sun Q."/>
            <person name="Ohkuma M."/>
        </authorList>
    </citation>
    <scope>NUCLEOTIDE SEQUENCE</scope>
    <source>
        <strain evidence="2">JCM 4956</strain>
    </source>
</reference>
<reference evidence="2" key="1">
    <citation type="journal article" date="2014" name="Int. J. Syst. Evol. Microbiol.">
        <title>Complete genome sequence of Corynebacterium casei LMG S-19264T (=DSM 44701T), isolated from a smear-ripened cheese.</title>
        <authorList>
            <consortium name="US DOE Joint Genome Institute (JGI-PGF)"/>
            <person name="Walter F."/>
            <person name="Albersmeier A."/>
            <person name="Kalinowski J."/>
            <person name="Ruckert C."/>
        </authorList>
    </citation>
    <scope>NUCLEOTIDE SEQUENCE</scope>
    <source>
        <strain evidence="2">JCM 4956</strain>
    </source>
</reference>
<dbReference type="AlphaFoldDB" id="A0A918K1B4"/>
<accession>A0A918K1B4</accession>
<name>A0A918K1B4_9ACTN</name>